<sequence>MLPLLMLEEPNSQKCIIDGVKNISYCEHIELFCNPNYFRYAQSYYCSKFYPSTTLTILISTGLVILIGILTKILSTIISNYLVFCVVNFSEMIGSNNNTLGLIILPLTNSLPDLINFYTAMKSDSTDLVLGQIVGASLINFTLIIGLICWLYPFRTDNRTRDYTTFLWDLGVFSFSIIILEDGKVTMKECIGLTIFFICYMVWSHKEDVAQEDDLSAIENAIADTTIFPISSSTNLLEQGNDNIMDSASLKSVVEQEEKFDVWEVINILFDHAIFLFIPISETIIVSNHMSYIKRLIHRTFLFRFWLTGVTTSLIYFWFNGTITLWIAPLLFFAFCFEEVLRCSCSGTVICLILDVICVLNSFLIISNLTKIALQILKNLAIIWNVSEYSMGLFVFSVVNSINDIVMNVSMSQNVQPSLGVKSSLGTCILIFSIGIGFNGILCMLQNNRDGVPLLERSLKFTLDHEIYASATMLMVMLGIYLIYIPANNWRFDRRIGAFAIVFWFITNGLCLVIEMKSKTS</sequence>
<evidence type="ECO:0000313" key="2">
    <source>
        <dbReference type="Proteomes" id="UP000326582"/>
    </source>
</evidence>
<proteinExistence type="predicted"/>
<evidence type="ECO:0000313" key="1">
    <source>
        <dbReference type="EMBL" id="QFZ26976.1"/>
    </source>
</evidence>
<name>A0ACD0WI08_CLALS</name>
<protein>
    <submittedName>
        <fullName evidence="1">Cation exchanger</fullName>
    </submittedName>
</protein>
<dbReference type="EMBL" id="CP038485">
    <property type="protein sequence ID" value="QFZ26976.1"/>
    <property type="molecule type" value="Genomic_DNA"/>
</dbReference>
<reference evidence="2" key="1">
    <citation type="journal article" date="2019" name="MBio">
        <title>Comparative genomics for the elucidation of multidrug resistance (MDR) in Candida lusitaniae.</title>
        <authorList>
            <person name="Kannan A."/>
            <person name="Asner S.A."/>
            <person name="Trachsel E."/>
            <person name="Kelly S."/>
            <person name="Parker J."/>
            <person name="Sanglard D."/>
        </authorList>
    </citation>
    <scope>NUCLEOTIDE SEQUENCE [LARGE SCALE GENOMIC DNA]</scope>
    <source>
        <strain evidence="2">P1</strain>
    </source>
</reference>
<gene>
    <name evidence="1" type="ORF">EJF14_20898</name>
</gene>
<dbReference type="Proteomes" id="UP000326582">
    <property type="component" value="Chromosome 2"/>
</dbReference>
<organism evidence="1 2">
    <name type="scientific">Clavispora lusitaniae</name>
    <name type="common">Candida lusitaniae</name>
    <dbReference type="NCBI Taxonomy" id="36911"/>
    <lineage>
        <taxon>Eukaryota</taxon>
        <taxon>Fungi</taxon>
        <taxon>Dikarya</taxon>
        <taxon>Ascomycota</taxon>
        <taxon>Saccharomycotina</taxon>
        <taxon>Pichiomycetes</taxon>
        <taxon>Metschnikowiaceae</taxon>
        <taxon>Clavispora</taxon>
    </lineage>
</organism>
<accession>A0ACD0WI08</accession>
<keyword evidence="2" id="KW-1185">Reference proteome</keyword>